<keyword evidence="1" id="KW-0732">Signal</keyword>
<evidence type="ECO:0000313" key="3">
    <source>
        <dbReference type="EMBL" id="MBG6137210.1"/>
    </source>
</evidence>
<feature type="signal peptide" evidence="1">
    <location>
        <begin position="1"/>
        <end position="18"/>
    </location>
</feature>
<reference evidence="3" key="1">
    <citation type="submission" date="2020-11" db="EMBL/GenBank/DDBJ databases">
        <title>Sequencing the genomes of 1000 actinobacteria strains.</title>
        <authorList>
            <person name="Klenk H.-P."/>
        </authorList>
    </citation>
    <scope>NUCLEOTIDE SEQUENCE</scope>
    <source>
        <strain evidence="3">DSM 45356</strain>
    </source>
</reference>
<dbReference type="InterPro" id="IPR015943">
    <property type="entry name" value="WD40/YVTN_repeat-like_dom_sf"/>
</dbReference>
<dbReference type="PROSITE" id="PS51257">
    <property type="entry name" value="PROKAR_LIPOPROTEIN"/>
    <property type="match status" value="1"/>
</dbReference>
<evidence type="ECO:0000256" key="1">
    <source>
        <dbReference type="SAM" id="SignalP"/>
    </source>
</evidence>
<dbReference type="InterPro" id="IPR011047">
    <property type="entry name" value="Quinoprotein_ADH-like_sf"/>
</dbReference>
<dbReference type="RefSeq" id="WP_197004099.1">
    <property type="nucleotide sequence ID" value="NZ_BONS01000022.1"/>
</dbReference>
<dbReference type="InterPro" id="IPR002372">
    <property type="entry name" value="PQQ_rpt_dom"/>
</dbReference>
<dbReference type="Proteomes" id="UP000622552">
    <property type="component" value="Unassembled WGS sequence"/>
</dbReference>
<dbReference type="Gene3D" id="2.130.10.10">
    <property type="entry name" value="YVTN repeat-like/Quinoprotein amine dehydrogenase"/>
    <property type="match status" value="2"/>
</dbReference>
<dbReference type="AlphaFoldDB" id="A0A8J7GII7"/>
<gene>
    <name evidence="3" type="ORF">IW245_003404</name>
</gene>
<dbReference type="SUPFAM" id="SSF50998">
    <property type="entry name" value="Quinoprotein alcohol dehydrogenase-like"/>
    <property type="match status" value="1"/>
</dbReference>
<keyword evidence="4" id="KW-1185">Reference proteome</keyword>
<organism evidence="3 4">
    <name type="scientific">Longispora fulva</name>
    <dbReference type="NCBI Taxonomy" id="619741"/>
    <lineage>
        <taxon>Bacteria</taxon>
        <taxon>Bacillati</taxon>
        <taxon>Actinomycetota</taxon>
        <taxon>Actinomycetes</taxon>
        <taxon>Micromonosporales</taxon>
        <taxon>Micromonosporaceae</taxon>
        <taxon>Longispora</taxon>
    </lineage>
</organism>
<dbReference type="EMBL" id="JADOUF010000001">
    <property type="protein sequence ID" value="MBG6137210.1"/>
    <property type="molecule type" value="Genomic_DNA"/>
</dbReference>
<protein>
    <submittedName>
        <fullName evidence="3">Outer membrane protein assembly factor BamB</fullName>
    </submittedName>
</protein>
<feature type="chain" id="PRO_5035155375" evidence="1">
    <location>
        <begin position="19"/>
        <end position="434"/>
    </location>
</feature>
<sequence>MRRLVVLRGLCAVLAALALTGCDPFLVGDDPPAATLKPVAGPGVRVAAEEYVVRTRIQGDRGYAAWITDAGVQVVGIDLATNTLAWSAHELGSAKEVTSLMALPDALVLTTHRFSRQDGSADGVVVLDPASGATRWMADYDSTTDGVTFYPDAVVLGSRKARTTRGLDWRTGATRWTIPDPATGKVRQLSVTTGEPSALVPDPLLYLVGDDRVLRSYDVRTGKATATVTLPGGFESPTVVGRTLVATRPSGDPGTQVMIADLDGARPPRSMHQIEGKRRVSVLAGCGAGRICLAEDGAGGVAELRAFDASSGQQLWRAQAPRDPHTSLAMAGDRVVYAGSVFAPDGRTLHRGADAADGTYSSLGRASDARLVGLSARIGRFPVSPVATEVAWVSPADGARRVLGSVSASPGSCSWSDRFLLCAGAESFGVYPLT</sequence>
<name>A0A8J7GII7_9ACTN</name>
<accession>A0A8J7GII7</accession>
<proteinExistence type="predicted"/>
<comment type="caution">
    <text evidence="3">The sequence shown here is derived from an EMBL/GenBank/DDBJ whole genome shotgun (WGS) entry which is preliminary data.</text>
</comment>
<dbReference type="Pfam" id="PF13360">
    <property type="entry name" value="PQQ_2"/>
    <property type="match status" value="1"/>
</dbReference>
<feature type="domain" description="Pyrrolo-quinoline quinone repeat" evidence="2">
    <location>
        <begin position="299"/>
        <end position="408"/>
    </location>
</feature>
<evidence type="ECO:0000259" key="2">
    <source>
        <dbReference type="Pfam" id="PF13360"/>
    </source>
</evidence>
<evidence type="ECO:0000313" key="4">
    <source>
        <dbReference type="Proteomes" id="UP000622552"/>
    </source>
</evidence>